<protein>
    <submittedName>
        <fullName evidence="1">2395_t:CDS:1</fullName>
    </submittedName>
</protein>
<comment type="caution">
    <text evidence="1">The sequence shown here is derived from an EMBL/GenBank/DDBJ whole genome shotgun (WGS) entry which is preliminary data.</text>
</comment>
<evidence type="ECO:0000313" key="1">
    <source>
        <dbReference type="EMBL" id="CAG8637715.1"/>
    </source>
</evidence>
<gene>
    <name evidence="1" type="ORF">SCALOS_LOCUS8208</name>
</gene>
<evidence type="ECO:0000313" key="2">
    <source>
        <dbReference type="Proteomes" id="UP000789860"/>
    </source>
</evidence>
<proteinExistence type="predicted"/>
<sequence>GYDVVVDLLKHVDWSNECETLRITQVVIVALAVTSLTVWIVPWKYVFIVCGLGMFIVNTQFVKALTKEMSPFIIANYRSSIEKWEGCFNFENGEKTESSGNDGEIDSSIENAWVNLSKDEVDNGVGSSSKN</sequence>
<organism evidence="1 2">
    <name type="scientific">Scutellospora calospora</name>
    <dbReference type="NCBI Taxonomy" id="85575"/>
    <lineage>
        <taxon>Eukaryota</taxon>
        <taxon>Fungi</taxon>
        <taxon>Fungi incertae sedis</taxon>
        <taxon>Mucoromycota</taxon>
        <taxon>Glomeromycotina</taxon>
        <taxon>Glomeromycetes</taxon>
        <taxon>Diversisporales</taxon>
        <taxon>Gigasporaceae</taxon>
        <taxon>Scutellospora</taxon>
    </lineage>
</organism>
<name>A0ACA9N6U5_9GLOM</name>
<reference evidence="1" key="1">
    <citation type="submission" date="2021-06" db="EMBL/GenBank/DDBJ databases">
        <authorList>
            <person name="Kallberg Y."/>
            <person name="Tangrot J."/>
            <person name="Rosling A."/>
        </authorList>
    </citation>
    <scope>NUCLEOTIDE SEQUENCE</scope>
    <source>
        <strain evidence="1">AU212A</strain>
    </source>
</reference>
<accession>A0ACA9N6U5</accession>
<dbReference type="Proteomes" id="UP000789860">
    <property type="component" value="Unassembled WGS sequence"/>
</dbReference>
<keyword evidence="2" id="KW-1185">Reference proteome</keyword>
<dbReference type="EMBL" id="CAJVPM010020941">
    <property type="protein sequence ID" value="CAG8637715.1"/>
    <property type="molecule type" value="Genomic_DNA"/>
</dbReference>
<feature type="non-terminal residue" evidence="1">
    <location>
        <position position="1"/>
    </location>
</feature>